<dbReference type="AlphaFoldDB" id="A0AA35YQ55"/>
<protein>
    <submittedName>
        <fullName evidence="1">Uncharacterized protein</fullName>
    </submittedName>
</protein>
<organism evidence="1 2">
    <name type="scientific">Lactuca saligna</name>
    <name type="common">Willowleaf lettuce</name>
    <dbReference type="NCBI Taxonomy" id="75948"/>
    <lineage>
        <taxon>Eukaryota</taxon>
        <taxon>Viridiplantae</taxon>
        <taxon>Streptophyta</taxon>
        <taxon>Embryophyta</taxon>
        <taxon>Tracheophyta</taxon>
        <taxon>Spermatophyta</taxon>
        <taxon>Magnoliopsida</taxon>
        <taxon>eudicotyledons</taxon>
        <taxon>Gunneridae</taxon>
        <taxon>Pentapetalae</taxon>
        <taxon>asterids</taxon>
        <taxon>campanulids</taxon>
        <taxon>Asterales</taxon>
        <taxon>Asteraceae</taxon>
        <taxon>Cichorioideae</taxon>
        <taxon>Cichorieae</taxon>
        <taxon>Lactucinae</taxon>
        <taxon>Lactuca</taxon>
    </lineage>
</organism>
<sequence length="67" mass="7704">MAACSSKSPRKFSKIEACIYFKKFQVSSFHFTCHRRLQSRRANRGCTSCLSIKCIDNHLFISEALIT</sequence>
<name>A0AA35YQ55_LACSI</name>
<reference evidence="1" key="1">
    <citation type="submission" date="2023-04" db="EMBL/GenBank/DDBJ databases">
        <authorList>
            <person name="Vijverberg K."/>
            <person name="Xiong W."/>
            <person name="Schranz E."/>
        </authorList>
    </citation>
    <scope>NUCLEOTIDE SEQUENCE</scope>
</reference>
<proteinExistence type="predicted"/>
<gene>
    <name evidence="1" type="ORF">LSALG_LOCUS17994</name>
</gene>
<dbReference type="EMBL" id="OX465079">
    <property type="protein sequence ID" value="CAI9278100.1"/>
    <property type="molecule type" value="Genomic_DNA"/>
</dbReference>
<dbReference type="Proteomes" id="UP001177003">
    <property type="component" value="Chromosome 3"/>
</dbReference>
<keyword evidence="2" id="KW-1185">Reference proteome</keyword>
<evidence type="ECO:0000313" key="1">
    <source>
        <dbReference type="EMBL" id="CAI9278100.1"/>
    </source>
</evidence>
<accession>A0AA35YQ55</accession>
<evidence type="ECO:0000313" key="2">
    <source>
        <dbReference type="Proteomes" id="UP001177003"/>
    </source>
</evidence>